<proteinExistence type="predicted"/>
<dbReference type="PANTHER" id="PTHR30146:SF109">
    <property type="entry name" value="HTH-TYPE TRANSCRIPTIONAL REGULATOR GALS"/>
    <property type="match status" value="1"/>
</dbReference>
<name>A0A4S1E2U4_9FLAO</name>
<dbReference type="Proteomes" id="UP000307602">
    <property type="component" value="Unassembled WGS sequence"/>
</dbReference>
<sequence>MAKKVTIYDLAKELNISPATVSRGLNNHPAISDITKKRIAAIANKLDYRSNKFAANLSNQKTYSLGVIVPRLDSYFMSTVLAGIEEVSNKAGYSIIISQSLESMDKEILNAKTLFNSGVDGLLVSLARDTQNYKHFTPYIKANIPLIFLDRVHNLTNCPTIVIDNVQAGYEATDHLAKQGCKNILIITGSLKRNVYADRLLGYKKALENNNLNFEEVNVFETTMESQNAKDVVDYIIKMNKPIDGLFVLSDSFAAYCIQELKRKNYLIPENIKVVGFNNDPISKLITPSLSTIEYPGYNMGLLAGESVINQIKGNIQLRETHSISLRHKLIIRESSGN</sequence>
<dbReference type="PANTHER" id="PTHR30146">
    <property type="entry name" value="LACI-RELATED TRANSCRIPTIONAL REPRESSOR"/>
    <property type="match status" value="1"/>
</dbReference>
<dbReference type="InterPro" id="IPR028082">
    <property type="entry name" value="Peripla_BP_I"/>
</dbReference>
<dbReference type="SMART" id="SM00354">
    <property type="entry name" value="HTH_LACI"/>
    <property type="match status" value="1"/>
</dbReference>
<dbReference type="GO" id="GO:0003700">
    <property type="term" value="F:DNA-binding transcription factor activity"/>
    <property type="evidence" value="ECO:0007669"/>
    <property type="project" value="TreeGrafter"/>
</dbReference>
<dbReference type="Pfam" id="PF00356">
    <property type="entry name" value="LacI"/>
    <property type="match status" value="1"/>
</dbReference>
<evidence type="ECO:0000313" key="6">
    <source>
        <dbReference type="Proteomes" id="UP000307602"/>
    </source>
</evidence>
<dbReference type="CDD" id="cd01392">
    <property type="entry name" value="HTH_LacI"/>
    <property type="match status" value="1"/>
</dbReference>
<dbReference type="EMBL" id="SRSO01000001">
    <property type="protein sequence ID" value="TGV04735.1"/>
    <property type="molecule type" value="Genomic_DNA"/>
</dbReference>
<dbReference type="SUPFAM" id="SSF47413">
    <property type="entry name" value="lambda repressor-like DNA-binding domains"/>
    <property type="match status" value="1"/>
</dbReference>
<dbReference type="CDD" id="cd06267">
    <property type="entry name" value="PBP1_LacI_sugar_binding-like"/>
    <property type="match status" value="1"/>
</dbReference>
<evidence type="ECO:0000256" key="1">
    <source>
        <dbReference type="ARBA" id="ARBA00023015"/>
    </source>
</evidence>
<organism evidence="5 6">
    <name type="scientific">Flavivirga rizhaonensis</name>
    <dbReference type="NCBI Taxonomy" id="2559571"/>
    <lineage>
        <taxon>Bacteria</taxon>
        <taxon>Pseudomonadati</taxon>
        <taxon>Bacteroidota</taxon>
        <taxon>Flavobacteriia</taxon>
        <taxon>Flavobacteriales</taxon>
        <taxon>Flavobacteriaceae</taxon>
        <taxon>Flavivirga</taxon>
    </lineage>
</organism>
<evidence type="ECO:0000259" key="4">
    <source>
        <dbReference type="PROSITE" id="PS50932"/>
    </source>
</evidence>
<accession>A0A4S1E2U4</accession>
<dbReference type="Gene3D" id="1.10.260.40">
    <property type="entry name" value="lambda repressor-like DNA-binding domains"/>
    <property type="match status" value="1"/>
</dbReference>
<dbReference type="OrthoDB" id="9768806at2"/>
<dbReference type="AlphaFoldDB" id="A0A4S1E2U4"/>
<gene>
    <name evidence="5" type="ORF">EM932_01015</name>
</gene>
<reference evidence="5 6" key="1">
    <citation type="submission" date="2019-04" db="EMBL/GenBank/DDBJ databases">
        <authorList>
            <person name="Liu A."/>
        </authorList>
    </citation>
    <scope>NUCLEOTIDE SEQUENCE [LARGE SCALE GENOMIC DNA]</scope>
    <source>
        <strain evidence="5 6">RZ03</strain>
    </source>
</reference>
<keyword evidence="2" id="KW-0238">DNA-binding</keyword>
<dbReference type="SUPFAM" id="SSF53822">
    <property type="entry name" value="Periplasmic binding protein-like I"/>
    <property type="match status" value="1"/>
</dbReference>
<dbReference type="Pfam" id="PF13377">
    <property type="entry name" value="Peripla_BP_3"/>
    <property type="match status" value="1"/>
</dbReference>
<evidence type="ECO:0000256" key="2">
    <source>
        <dbReference type="ARBA" id="ARBA00023125"/>
    </source>
</evidence>
<keyword evidence="3" id="KW-0804">Transcription</keyword>
<dbReference type="InterPro" id="IPR046335">
    <property type="entry name" value="LacI/GalR-like_sensor"/>
</dbReference>
<keyword evidence="6" id="KW-1185">Reference proteome</keyword>
<evidence type="ECO:0000313" key="5">
    <source>
        <dbReference type="EMBL" id="TGV04735.1"/>
    </source>
</evidence>
<dbReference type="Gene3D" id="3.40.50.2300">
    <property type="match status" value="2"/>
</dbReference>
<dbReference type="GO" id="GO:0000976">
    <property type="term" value="F:transcription cis-regulatory region binding"/>
    <property type="evidence" value="ECO:0007669"/>
    <property type="project" value="TreeGrafter"/>
</dbReference>
<dbReference type="PROSITE" id="PS50932">
    <property type="entry name" value="HTH_LACI_2"/>
    <property type="match status" value="1"/>
</dbReference>
<comment type="caution">
    <text evidence="5">The sequence shown here is derived from an EMBL/GenBank/DDBJ whole genome shotgun (WGS) entry which is preliminary data.</text>
</comment>
<evidence type="ECO:0000256" key="3">
    <source>
        <dbReference type="ARBA" id="ARBA00023163"/>
    </source>
</evidence>
<dbReference type="InterPro" id="IPR010982">
    <property type="entry name" value="Lambda_DNA-bd_dom_sf"/>
</dbReference>
<dbReference type="InterPro" id="IPR000843">
    <property type="entry name" value="HTH_LacI"/>
</dbReference>
<feature type="domain" description="HTH lacI-type" evidence="4">
    <location>
        <begin position="5"/>
        <end position="59"/>
    </location>
</feature>
<keyword evidence="1" id="KW-0805">Transcription regulation</keyword>
<protein>
    <submittedName>
        <fullName evidence="5">LacI family transcriptional regulator</fullName>
    </submittedName>
</protein>
<dbReference type="RefSeq" id="WP_135874571.1">
    <property type="nucleotide sequence ID" value="NZ_SRSO01000001.1"/>
</dbReference>